<name>A0A2P2PX60_RHIMU</name>
<dbReference type="AlphaFoldDB" id="A0A2P2PX60"/>
<reference evidence="1" key="1">
    <citation type="submission" date="2018-02" db="EMBL/GenBank/DDBJ databases">
        <title>Rhizophora mucronata_Transcriptome.</title>
        <authorList>
            <person name="Meera S.P."/>
            <person name="Sreeshan A."/>
            <person name="Augustine A."/>
        </authorList>
    </citation>
    <scope>NUCLEOTIDE SEQUENCE</scope>
    <source>
        <tissue evidence="1">Leaf</tissue>
    </source>
</reference>
<proteinExistence type="predicted"/>
<evidence type="ECO:0000313" key="1">
    <source>
        <dbReference type="EMBL" id="MBX59348.1"/>
    </source>
</evidence>
<protein>
    <submittedName>
        <fullName evidence="1">Uncharacterized protein</fullName>
    </submittedName>
</protein>
<sequence length="53" mass="6153">MTKYLTFQITQRRLRMQESNNINEAYLCKDVVHADCMTRMNNKGIDSPTTTGI</sequence>
<dbReference type="EMBL" id="GGEC01078864">
    <property type="protein sequence ID" value="MBX59348.1"/>
    <property type="molecule type" value="Transcribed_RNA"/>
</dbReference>
<organism evidence="1">
    <name type="scientific">Rhizophora mucronata</name>
    <name type="common">Asiatic mangrove</name>
    <dbReference type="NCBI Taxonomy" id="61149"/>
    <lineage>
        <taxon>Eukaryota</taxon>
        <taxon>Viridiplantae</taxon>
        <taxon>Streptophyta</taxon>
        <taxon>Embryophyta</taxon>
        <taxon>Tracheophyta</taxon>
        <taxon>Spermatophyta</taxon>
        <taxon>Magnoliopsida</taxon>
        <taxon>eudicotyledons</taxon>
        <taxon>Gunneridae</taxon>
        <taxon>Pentapetalae</taxon>
        <taxon>rosids</taxon>
        <taxon>fabids</taxon>
        <taxon>Malpighiales</taxon>
        <taxon>Rhizophoraceae</taxon>
        <taxon>Rhizophora</taxon>
    </lineage>
</organism>
<accession>A0A2P2PX60</accession>